<dbReference type="InterPro" id="IPR017452">
    <property type="entry name" value="GPCR_Rhodpsn_7TM"/>
</dbReference>
<evidence type="ECO:0000259" key="14">
    <source>
        <dbReference type="PROSITE" id="PS51455"/>
    </source>
</evidence>
<evidence type="ECO:0000256" key="10">
    <source>
        <dbReference type="SAM" id="MobiDB-lite"/>
    </source>
</evidence>
<dbReference type="EMBL" id="AAFI02000056">
    <property type="protein sequence ID" value="EAL65574.1"/>
    <property type="molecule type" value="Genomic_DNA"/>
</dbReference>
<evidence type="ECO:0000256" key="6">
    <source>
        <dbReference type="ARBA" id="ARBA00023136"/>
    </source>
</evidence>
<keyword evidence="6 11" id="KW-0472">Membrane</keyword>
<evidence type="ECO:0000313" key="15">
    <source>
        <dbReference type="EMBL" id="AAP13090.1"/>
    </source>
</evidence>
<feature type="domain" description="G-protein coupled receptors family 1 profile" evidence="13">
    <location>
        <begin position="42"/>
        <end position="285"/>
    </location>
</feature>
<dbReference type="GO" id="GO:0007165">
    <property type="term" value="P:signal transduction"/>
    <property type="evidence" value="ECO:0000315"/>
    <property type="project" value="dictyBase"/>
</dbReference>
<evidence type="ECO:0000313" key="16">
    <source>
        <dbReference type="EMBL" id="EAL65574.1"/>
    </source>
</evidence>
<reference evidence="15" key="3">
    <citation type="journal article" date="2007" name="Curr. Biol.">
        <title>A G protein-coupled receptor with a lipid kinase domain is involved in cell-density sensing.</title>
        <authorList>
            <person name="Bakthavatsalam D."/>
            <person name="Brazill D."/>
            <person name="Gomer R.H."/>
            <person name="Eichinger L."/>
            <person name="Rivero F."/>
            <person name="Noegel A.A."/>
        </authorList>
    </citation>
    <scope>NUCLEOTIDE SEQUENCE</scope>
    <source>
        <strain evidence="15">AX4</strain>
    </source>
</reference>
<feature type="region of interest" description="Disordered" evidence="10">
    <location>
        <begin position="681"/>
        <end position="700"/>
    </location>
</feature>
<comment type="subcellular location">
    <subcellularLocation>
        <location evidence="1">Membrane</location>
        <topology evidence="1">Multi-pass membrane protein</topology>
    </subcellularLocation>
</comment>
<gene>
    <name evidence="15" type="primary">rpkA</name>
    <name evidence="16" type="ORF">DDB_G0283615</name>
</gene>
<dbReference type="GO" id="GO:0001786">
    <property type="term" value="F:phosphatidylserine binding"/>
    <property type="evidence" value="ECO:0000314"/>
    <property type="project" value="dictyBase"/>
</dbReference>
<feature type="domain" description="PIPK" evidence="14">
    <location>
        <begin position="390"/>
        <end position="792"/>
    </location>
</feature>
<dbReference type="SMR" id="Q86D86"/>
<keyword evidence="9" id="KW-0808">Transferase</keyword>
<feature type="transmembrane region" description="Helical" evidence="11">
    <location>
        <begin position="227"/>
        <end position="245"/>
    </location>
</feature>
<dbReference type="PANTHER" id="PTHR23086:SF124">
    <property type="entry name" value="G-PROTEIN-COUPLED RECEPTOR FAMILY PROTEIN"/>
    <property type="match status" value="1"/>
</dbReference>
<keyword evidence="4 11" id="KW-1133">Transmembrane helix</keyword>
<evidence type="ECO:0000256" key="1">
    <source>
        <dbReference type="ARBA" id="ARBA00004141"/>
    </source>
</evidence>
<dbReference type="KEGG" id="ddi:DDB_G0283615"/>
<organism evidence="15">
    <name type="scientific">Dictyostelium discoideum</name>
    <name type="common">Social amoeba</name>
    <dbReference type="NCBI Taxonomy" id="44689"/>
    <lineage>
        <taxon>Eukaryota</taxon>
        <taxon>Amoebozoa</taxon>
        <taxon>Evosea</taxon>
        <taxon>Eumycetozoa</taxon>
        <taxon>Dictyostelia</taxon>
        <taxon>Dictyosteliales</taxon>
        <taxon>Dictyosteliaceae</taxon>
        <taxon>Dictyostelium</taxon>
    </lineage>
</organism>
<evidence type="ECO:0000259" key="13">
    <source>
        <dbReference type="PROSITE" id="PS50262"/>
    </source>
</evidence>
<dbReference type="GO" id="GO:0070273">
    <property type="term" value="F:phosphatidylinositol-4-phosphate binding"/>
    <property type="evidence" value="ECO:0000314"/>
    <property type="project" value="dictyBase"/>
</dbReference>
<keyword evidence="17" id="KW-1185">Reference proteome</keyword>
<feature type="transmembrane region" description="Helical" evidence="11">
    <location>
        <begin position="179"/>
        <end position="203"/>
    </location>
</feature>
<dbReference type="GO" id="GO:0005768">
    <property type="term" value="C:endosome"/>
    <property type="evidence" value="ECO:0000314"/>
    <property type="project" value="dictyBase"/>
</dbReference>
<dbReference type="EMBL" id="AY254474">
    <property type="protein sequence ID" value="AAP13090.1"/>
    <property type="molecule type" value="Genomic_DNA"/>
</dbReference>
<dbReference type="SUPFAM" id="SSF56104">
    <property type="entry name" value="SAICAR synthase-like"/>
    <property type="match status" value="1"/>
</dbReference>
<comment type="similarity">
    <text evidence="2">Belongs to the G-protein coupled receptor Fz/Smo family.</text>
</comment>
<dbReference type="GO" id="GO:0005886">
    <property type="term" value="C:plasma membrane"/>
    <property type="evidence" value="ECO:0000318"/>
    <property type="project" value="GO_Central"/>
</dbReference>
<dbReference type="Pfam" id="PF05462">
    <property type="entry name" value="Dicty_CAR"/>
    <property type="match status" value="1"/>
</dbReference>
<keyword evidence="9" id="KW-0547">Nucleotide-binding</keyword>
<dbReference type="GO" id="GO:0030587">
    <property type="term" value="P:sorocarp development"/>
    <property type="evidence" value="ECO:0000315"/>
    <property type="project" value="dictyBase"/>
</dbReference>
<dbReference type="InterPro" id="IPR027484">
    <property type="entry name" value="PInositol-4-P-5-kinase_N"/>
</dbReference>
<dbReference type="Gene3D" id="3.30.800.10">
    <property type="entry name" value="Phosphatidylinositol Phosphate Kinase II Beta"/>
    <property type="match status" value="1"/>
</dbReference>
<feature type="region of interest" description="Disordered" evidence="10">
    <location>
        <begin position="384"/>
        <end position="419"/>
    </location>
</feature>
<keyword evidence="5" id="KW-0297">G-protein coupled receptor</keyword>
<dbReference type="CDD" id="cd00139">
    <property type="entry name" value="PIPKc"/>
    <property type="match status" value="1"/>
</dbReference>
<evidence type="ECO:0000259" key="12">
    <source>
        <dbReference type="PROSITE" id="PS50261"/>
    </source>
</evidence>
<dbReference type="GO" id="GO:1900426">
    <property type="term" value="P:positive regulation of defense response to bacterium"/>
    <property type="evidence" value="ECO:0000315"/>
    <property type="project" value="dictyBase"/>
</dbReference>
<dbReference type="GO" id="GO:0016308">
    <property type="term" value="F:1-phosphatidylinositol-4-phosphate 5-kinase activity"/>
    <property type="evidence" value="ECO:0000318"/>
    <property type="project" value="GO_Central"/>
</dbReference>
<dbReference type="Gene3D" id="3.30.810.10">
    <property type="entry name" value="2-Layer Sandwich"/>
    <property type="match status" value="1"/>
</dbReference>
<dbReference type="eggNOG" id="KOG0229">
    <property type="taxonomic scope" value="Eukaryota"/>
</dbReference>
<dbReference type="PROSITE" id="PS51455">
    <property type="entry name" value="PIPK"/>
    <property type="match status" value="1"/>
</dbReference>
<dbReference type="Proteomes" id="UP000002195">
    <property type="component" value="Unassembled WGS sequence"/>
</dbReference>
<evidence type="ECO:0000256" key="9">
    <source>
        <dbReference type="PROSITE-ProRule" id="PRU00781"/>
    </source>
</evidence>
<reference evidence="16 17" key="1">
    <citation type="journal article" date="2005" name="Nature">
        <title>The genome of the social amoeba Dictyostelium discoideum.</title>
        <authorList>
            <consortium name="The Dictyostelium discoideum Sequencing Consortium"/>
            <person name="Eichinger L."/>
            <person name="Pachebat J.A."/>
            <person name="Glockner G."/>
            <person name="Rajandream M.A."/>
            <person name="Sucgang R."/>
            <person name="Berriman M."/>
            <person name="Song J."/>
            <person name="Olsen R."/>
            <person name="Szafranski K."/>
            <person name="Xu Q."/>
            <person name="Tunggal B."/>
            <person name="Kummerfeld S."/>
            <person name="Madera M."/>
            <person name="Konfortov B.A."/>
            <person name="Rivero F."/>
            <person name="Bankier A.T."/>
            <person name="Lehmann R."/>
            <person name="Hamlin N."/>
            <person name="Davies R."/>
            <person name="Gaudet P."/>
            <person name="Fey P."/>
            <person name="Pilcher K."/>
            <person name="Chen G."/>
            <person name="Saunders D."/>
            <person name="Sodergren E."/>
            <person name="Davis P."/>
            <person name="Kerhornou A."/>
            <person name="Nie X."/>
            <person name="Hall N."/>
            <person name="Anjard C."/>
            <person name="Hemphill L."/>
            <person name="Bason N."/>
            <person name="Farbrother P."/>
            <person name="Desany B."/>
            <person name="Just E."/>
            <person name="Morio T."/>
            <person name="Rost R."/>
            <person name="Churcher C."/>
            <person name="Cooper J."/>
            <person name="Haydock S."/>
            <person name="van Driessche N."/>
            <person name="Cronin A."/>
            <person name="Goodhead I."/>
            <person name="Muzny D."/>
            <person name="Mourier T."/>
            <person name="Pain A."/>
            <person name="Lu M."/>
            <person name="Harper D."/>
            <person name="Lindsay R."/>
            <person name="Hauser H."/>
            <person name="James K."/>
            <person name="Quiles M."/>
            <person name="Madan Babu M."/>
            <person name="Saito T."/>
            <person name="Buchrieser C."/>
            <person name="Wardroper A."/>
            <person name="Felder M."/>
            <person name="Thangavelu M."/>
            <person name="Johnson D."/>
            <person name="Knights A."/>
            <person name="Loulseged H."/>
            <person name="Mungall K."/>
            <person name="Oliver K."/>
            <person name="Price C."/>
            <person name="Quail M.A."/>
            <person name="Urushihara H."/>
            <person name="Hernandez J."/>
            <person name="Rabbinowitsch E."/>
            <person name="Steffen D."/>
            <person name="Sanders M."/>
            <person name="Ma J."/>
            <person name="Kohara Y."/>
            <person name="Sharp S."/>
            <person name="Simmonds M."/>
            <person name="Spiegler S."/>
            <person name="Tivey A."/>
            <person name="Sugano S."/>
            <person name="White B."/>
            <person name="Walker D."/>
            <person name="Woodward J."/>
            <person name="Winckler T."/>
            <person name="Tanaka Y."/>
            <person name="Shaulsky G."/>
            <person name="Schleicher M."/>
            <person name="Weinstock G."/>
            <person name="Rosenthal A."/>
            <person name="Cox E.C."/>
            <person name="Chisholm R.L."/>
            <person name="Gibbs R."/>
            <person name="Loomis W.F."/>
            <person name="Platzer M."/>
            <person name="Kay R.R."/>
            <person name="Williams J."/>
            <person name="Dear P.H."/>
            <person name="Noegel A.A."/>
            <person name="Barrell B."/>
            <person name="Kuspa A."/>
        </authorList>
    </citation>
    <scope>NUCLEOTIDE SEQUENCE [LARGE SCALE GENOMIC DNA]</scope>
    <source>
        <strain evidence="16 17">AX4</strain>
    </source>
</reference>
<dbReference type="PaxDb" id="44689-DDB0191443"/>
<dbReference type="SUPFAM" id="SSF81321">
    <property type="entry name" value="Family A G protein-coupled receptor-like"/>
    <property type="match status" value="1"/>
</dbReference>
<dbReference type="PROSITE" id="PS50261">
    <property type="entry name" value="G_PROTEIN_RECEP_F2_4"/>
    <property type="match status" value="1"/>
</dbReference>
<dbReference type="RefSeq" id="XP_638982.1">
    <property type="nucleotide sequence ID" value="XM_633890.1"/>
</dbReference>
<dbReference type="STRING" id="44689.Q86D86"/>
<dbReference type="Gene3D" id="1.20.1070.10">
    <property type="entry name" value="Rhodopsin 7-helix transmembrane proteins"/>
    <property type="match status" value="1"/>
</dbReference>
<evidence type="ECO:0000256" key="3">
    <source>
        <dbReference type="ARBA" id="ARBA00022692"/>
    </source>
</evidence>
<sequence length="828" mass="92861">MSFAGRISLDAFDSSHGGSSESPEIHTLYRVSGSLALLSCIGALFVIITFITIKDLKKHPTRMIFFLSVCDVLFSLKYLVTAVLPHSDSFQTKRVACYLQAGIQQFFGLASIGWSGMISLNLIISTSRPFENSSTYSKFYHGWIWSYSIVTSAILFKNYDVIGPSGDGTCWIKAEDKPLLLMFFIPLLAYFSISISSLIIAAISTRNKSLTSSTTNNSWSDRNRTGMLLRMSTYTLVFILCWAGPLAHRISQIAGHHDAPNQASVLMFFDAIGVSIQGFMNALIWITNPSILRGFLGNIMKYLPFSKKFIKDGENTPLIRSLQDENQDPTQLAVMLRNNILTCSLRGIALSVNDNLNLSNSSSLNNNNNQSHIGGDIHQHLPFDSLSSSSPSSSSTPINHNYNSNNNINNNNNNSNDNFDNINEQFKVYTEKELFKDIFDISPDTNMGSHKFKDYCPNIFAKIRALNNITPSDYLKSFDSSLFFENLSNQKFSEGKSGSFMCFSPDNKFLIKTITRQESVLLKKKINNFYNYLVKNNHSFLLRFYGCHKISMPNDHTIYLAIMSNVFGTIPQGIKIRERYDLKGSKVNRGGNDPLFKGDGLGLDLDFVNFRKFLNLPDGFSHSIIQQLKNDSAFLTSLNIMDYSLLIGVIPNNDDFKKKLIESGGNINNILSGSNLNNNNSNSNSNGIGSGSSGSNFNNNNNGHGSGGLLKGSFTNSSLISNSFDFSNGIISADEKEIYYIGVIDILQLYDFSKKLERFLKVYLFRKDGDGISATRPEPYKQRFLKRMNEIIKNKNYKHKSATQQYNNSIINSNNNYYHNEEEVLFDT</sequence>
<accession>Q54QP1</accession>
<dbReference type="InterPro" id="IPR022343">
    <property type="entry name" value="GCR1-cAMP_receptor"/>
</dbReference>
<dbReference type="GO" id="GO:0010314">
    <property type="term" value="F:phosphatidylinositol-5-phosphate binding"/>
    <property type="evidence" value="ECO:0000314"/>
    <property type="project" value="dictyBase"/>
</dbReference>
<dbReference type="InterPro" id="IPR000539">
    <property type="entry name" value="Frizzled/Smoothened_7TM"/>
</dbReference>
<evidence type="ECO:0000256" key="8">
    <source>
        <dbReference type="ARBA" id="ARBA00023224"/>
    </source>
</evidence>
<dbReference type="SMART" id="SM01330">
    <property type="entry name" value="Frizzled"/>
    <property type="match status" value="1"/>
</dbReference>
<evidence type="ECO:0000256" key="2">
    <source>
        <dbReference type="ARBA" id="ARBA00008077"/>
    </source>
</evidence>
<feature type="compositionally biased region" description="Low complexity" evidence="10">
    <location>
        <begin position="385"/>
        <end position="419"/>
    </location>
</feature>
<feature type="transmembrane region" description="Helical" evidence="11">
    <location>
        <begin position="63"/>
        <end position="86"/>
    </location>
</feature>
<dbReference type="GO" id="GO:0050766">
    <property type="term" value="P:positive regulation of phagocytosis"/>
    <property type="evidence" value="ECO:0000315"/>
    <property type="project" value="dictyBase"/>
</dbReference>
<dbReference type="GO" id="GO:0046854">
    <property type="term" value="P:phosphatidylinositol phosphate biosynthetic process"/>
    <property type="evidence" value="ECO:0000318"/>
    <property type="project" value="GO_Central"/>
</dbReference>
<keyword evidence="7 16" id="KW-0675">Receptor</keyword>
<dbReference type="dictyBase" id="DDB_G0283615">
    <property type="gene designation" value="rpkA"/>
</dbReference>
<keyword evidence="8" id="KW-0807">Transducer</keyword>
<feature type="transmembrane region" description="Helical" evidence="11">
    <location>
        <begin position="106"/>
        <end position="127"/>
    </location>
</feature>
<reference evidence="16" key="4">
    <citation type="submission" date="2009-08" db="EMBL/GenBank/DDBJ databases">
        <authorList>
            <consortium name="The Dictyostelium discoideum Sequencing Consortium"/>
            <person name="Eichinger L."/>
            <person name="Pachebat J.A."/>
            <person name="Gloeckner G."/>
            <person name="Rajandream M.-A."/>
            <person name="Sucgang R."/>
            <person name="Song J."/>
            <person name="Cox E.C."/>
            <person name="Tunggal B."/>
            <person name="Szafranski K."/>
            <person name="Konfortov B.A."/>
            <person name="Farbrother P."/>
            <person name="Bankier A.T."/>
            <person name="Lehmann R."/>
            <person name="Hamlin N."/>
            <person name="Xu Q."/>
            <person name="Davies R."/>
            <person name="Gaudet P."/>
            <person name="Fey P."/>
            <person name="Pilcher K."/>
            <person name="Chen G."/>
            <person name="Saunders D."/>
            <person name="Sodergren E."/>
            <person name="Davis P."/>
            <person name="Nie X."/>
            <person name="Kerhornou A."/>
            <person name="Hemphill L."/>
            <person name="Bason N."/>
            <person name="Berriman M."/>
            <person name="Desany B."/>
            <person name="Churcher C."/>
            <person name="Cooper J."/>
            <person name="van Driessche N."/>
            <person name="Cronin A."/>
            <person name="Goodhead I."/>
            <person name="Muzny D."/>
            <person name="Hall N."/>
            <person name="Harper D."/>
            <person name="Lindsay R."/>
            <person name="Hauser H."/>
            <person name="James K."/>
            <person name="Quiles M."/>
            <person name="Buchrieser C."/>
            <person name="Wardroper A."/>
            <person name="Thangavelu M."/>
            <person name="Johnson D."/>
            <person name="Knights A."/>
            <person name="Loulseged H."/>
            <person name="Mungall K."/>
            <person name="Price C."/>
            <person name="Ma J."/>
            <person name="Quail M."/>
            <person name="Hernandez J."/>
            <person name="Rabbinowitsch E."/>
            <person name="Steffen D."/>
            <person name="Sanders M."/>
            <person name="Weinstock G."/>
            <person name="Sharp S."/>
            <person name="Just E."/>
            <person name="Shaulsky G."/>
            <person name="Simmonds M."/>
            <person name="Tivey A."/>
            <person name="White B."/>
            <person name="Walker D."/>
            <person name="Woodward J."/>
            <person name="Winckler T."/>
            <person name="Schleicher M."/>
            <person name="Rosenthal A."/>
            <person name="Rivero F."/>
            <person name="Chisholm R.L."/>
            <person name="Gibbs R."/>
            <person name="Loomis W.F."/>
            <person name="Platzer M."/>
            <person name="Kay R.R."/>
            <person name="Williams J."/>
            <person name="Dear P.H."/>
            <person name="Noegel A.A."/>
            <person name="Barrell B."/>
            <person name="Kuspa A."/>
        </authorList>
    </citation>
    <scope>NUCLEOTIDE SEQUENCE</scope>
    <source>
        <strain evidence="16">AX4</strain>
    </source>
</reference>
<evidence type="ECO:0000256" key="5">
    <source>
        <dbReference type="ARBA" id="ARBA00023040"/>
    </source>
</evidence>
<dbReference type="GO" id="GO:0004930">
    <property type="term" value="F:G protein-coupled receptor activity"/>
    <property type="evidence" value="ECO:0007669"/>
    <property type="project" value="UniProtKB-KW"/>
</dbReference>
<protein>
    <submittedName>
        <fullName evidence="16">G-protein-coupled receptor family protein</fullName>
    </submittedName>
    <submittedName>
        <fullName evidence="15">RpkA</fullName>
    </submittedName>
</protein>
<dbReference type="OMA" id="WSGMISL"/>
<dbReference type="GO" id="GO:0046488">
    <property type="term" value="P:phosphatidylinositol metabolic process"/>
    <property type="evidence" value="ECO:0000315"/>
    <property type="project" value="dictyBase"/>
</dbReference>
<dbReference type="PRINTS" id="PR02001">
    <property type="entry name" value="GCR1CAMPR"/>
</dbReference>
<dbReference type="HOGENOM" id="CLU_007979_2_0_1"/>
<dbReference type="GO" id="GO:0005524">
    <property type="term" value="F:ATP binding"/>
    <property type="evidence" value="ECO:0007669"/>
    <property type="project" value="UniProtKB-UniRule"/>
</dbReference>
<evidence type="ECO:0000256" key="4">
    <source>
        <dbReference type="ARBA" id="ARBA00022989"/>
    </source>
</evidence>
<evidence type="ECO:0000256" key="7">
    <source>
        <dbReference type="ARBA" id="ARBA00023170"/>
    </source>
</evidence>
<feature type="transmembrane region" description="Helical" evidence="11">
    <location>
        <begin position="265"/>
        <end position="286"/>
    </location>
</feature>
<keyword evidence="9" id="KW-0067">ATP-binding</keyword>
<evidence type="ECO:0000313" key="17">
    <source>
        <dbReference type="Proteomes" id="UP000002195"/>
    </source>
</evidence>
<evidence type="ECO:0000256" key="11">
    <source>
        <dbReference type="SAM" id="Phobius"/>
    </source>
</evidence>
<name>Q86D86_DICDI</name>
<accession>Q86D86</accession>
<dbReference type="PROSITE" id="PS50262">
    <property type="entry name" value="G_PROTEIN_RECEP_F1_2"/>
    <property type="match status" value="1"/>
</dbReference>
<dbReference type="PANTHER" id="PTHR23086">
    <property type="entry name" value="PHOSPHATIDYLINOSITOL-4-PHOSPHATE 5-KINASE"/>
    <property type="match status" value="1"/>
</dbReference>
<dbReference type="GO" id="GO:0032266">
    <property type="term" value="F:phosphatidylinositol-3-phosphate binding"/>
    <property type="evidence" value="ECO:0000314"/>
    <property type="project" value="dictyBase"/>
</dbReference>
<dbReference type="InterPro" id="IPR027483">
    <property type="entry name" value="PInositol-4-P-4/5-kinase_C_sf"/>
</dbReference>
<dbReference type="InterPro" id="IPR002498">
    <property type="entry name" value="PInositol-4-P-4/5-kinase_core"/>
</dbReference>
<dbReference type="VEuPathDB" id="AmoebaDB:DDB_G0283615"/>
<keyword evidence="3 11" id="KW-0812">Transmembrane</keyword>
<dbReference type="Pfam" id="PF01504">
    <property type="entry name" value="PIP5K"/>
    <property type="match status" value="1"/>
</dbReference>
<dbReference type="InterPro" id="IPR023610">
    <property type="entry name" value="PInositol-4/5-P-5/4-kinase"/>
</dbReference>
<dbReference type="SMART" id="SM00330">
    <property type="entry name" value="PIPKc"/>
    <property type="match status" value="1"/>
</dbReference>
<reference evidence="15" key="2">
    <citation type="journal article" date="2006" name="Trends Microbiol.">
        <title>Novel phosphatidylinositol phosphate kinases with a G-protein coupled receptor signature are shared by Dictyostelium and Phytophthora.</title>
        <authorList>
            <person name="Bakthavatsalam D."/>
            <person name="Meijer H.J."/>
            <person name="Noegel A.A."/>
            <person name="Govers F."/>
        </authorList>
    </citation>
    <scope>NUCLEOTIDE SEQUENCE</scope>
    <source>
        <strain evidence="15">AX4</strain>
    </source>
</reference>
<keyword evidence="9" id="KW-0418">Kinase</keyword>
<feature type="domain" description="G-protein coupled receptors family 2 profile 2" evidence="12">
    <location>
        <begin position="25"/>
        <end position="289"/>
    </location>
</feature>
<dbReference type="GeneID" id="8624228"/>
<dbReference type="GO" id="GO:0007186">
    <property type="term" value="P:G protein-coupled receptor signaling pathway"/>
    <property type="evidence" value="ECO:0000316"/>
    <property type="project" value="dictyBase"/>
</dbReference>
<proteinExistence type="inferred from homology"/>
<dbReference type="InterPro" id="IPR017981">
    <property type="entry name" value="GPCR_2-like_7TM"/>
</dbReference>
<feature type="transmembrane region" description="Helical" evidence="11">
    <location>
        <begin position="139"/>
        <end position="159"/>
    </location>
</feature>
<feature type="transmembrane region" description="Helical" evidence="11">
    <location>
        <begin position="28"/>
        <end position="51"/>
    </location>
</feature>
<dbReference type="GO" id="GO:0007166">
    <property type="term" value="P:cell surface receptor signaling pathway"/>
    <property type="evidence" value="ECO:0007669"/>
    <property type="project" value="InterPro"/>
</dbReference>
<dbReference type="AlphaFoldDB" id="Q86D86"/>